<protein>
    <submittedName>
        <fullName evidence="2">Uncharacterized protein</fullName>
    </submittedName>
</protein>
<evidence type="ECO:0000256" key="1">
    <source>
        <dbReference type="SAM" id="Phobius"/>
    </source>
</evidence>
<accession>A0A8S5T6I2</accession>
<organism evidence="2">
    <name type="scientific">Siphoviridae sp. ctxMM9</name>
    <dbReference type="NCBI Taxonomy" id="2827973"/>
    <lineage>
        <taxon>Viruses</taxon>
        <taxon>Duplodnaviria</taxon>
        <taxon>Heunggongvirae</taxon>
        <taxon>Uroviricota</taxon>
        <taxon>Caudoviricetes</taxon>
    </lineage>
</organism>
<evidence type="ECO:0000313" key="2">
    <source>
        <dbReference type="EMBL" id="DAF58720.1"/>
    </source>
</evidence>
<keyword evidence="1" id="KW-0812">Transmembrane</keyword>
<keyword evidence="1" id="KW-0472">Membrane</keyword>
<proteinExistence type="predicted"/>
<dbReference type="EMBL" id="BK032759">
    <property type="protein sequence ID" value="DAF58720.1"/>
    <property type="molecule type" value="Genomic_DNA"/>
</dbReference>
<keyword evidence="1" id="KW-1133">Transmembrane helix</keyword>
<sequence length="61" mass="7152">MRILLYSFLFIVIIFYLFPLGLSLLYSTWRDLSIPFFKKKLLTAARKRAIISLSNEGVESH</sequence>
<feature type="transmembrane region" description="Helical" evidence="1">
    <location>
        <begin position="6"/>
        <end position="29"/>
    </location>
</feature>
<reference evidence="2" key="1">
    <citation type="journal article" date="2021" name="Proc. Natl. Acad. Sci. U.S.A.">
        <title>A Catalog of Tens of Thousands of Viruses from Human Metagenomes Reveals Hidden Associations with Chronic Diseases.</title>
        <authorList>
            <person name="Tisza M.J."/>
            <person name="Buck C.B."/>
        </authorList>
    </citation>
    <scope>NUCLEOTIDE SEQUENCE</scope>
    <source>
        <strain evidence="2">CtxMM9</strain>
    </source>
</reference>
<name>A0A8S5T6I2_9CAUD</name>